<dbReference type="PANTHER" id="PTHR48081:SF8">
    <property type="entry name" value="ALPHA_BETA HYDROLASE FOLD-3 DOMAIN-CONTAINING PROTEIN-RELATED"/>
    <property type="match status" value="1"/>
</dbReference>
<keyword evidence="2" id="KW-0472">Membrane</keyword>
<accession>A0A558ATY7</accession>
<evidence type="ECO:0000259" key="3">
    <source>
        <dbReference type="Pfam" id="PF07859"/>
    </source>
</evidence>
<dbReference type="Gene3D" id="3.40.50.1820">
    <property type="entry name" value="alpha/beta hydrolase"/>
    <property type="match status" value="1"/>
</dbReference>
<feature type="domain" description="Alpha/beta hydrolase fold-3" evidence="3">
    <location>
        <begin position="112"/>
        <end position="310"/>
    </location>
</feature>
<dbReference type="InterPro" id="IPR013094">
    <property type="entry name" value="AB_hydrolase_3"/>
</dbReference>
<proteinExistence type="predicted"/>
<protein>
    <submittedName>
        <fullName evidence="4">Alpha/beta hydrolase</fullName>
    </submittedName>
</protein>
<dbReference type="PANTHER" id="PTHR48081">
    <property type="entry name" value="AB HYDROLASE SUPERFAMILY PROTEIN C4A8.06C"/>
    <property type="match status" value="1"/>
</dbReference>
<gene>
    <name evidence="4" type="ORF">FO441_08455</name>
</gene>
<dbReference type="GO" id="GO:0016787">
    <property type="term" value="F:hydrolase activity"/>
    <property type="evidence" value="ECO:0007669"/>
    <property type="project" value="UniProtKB-KW"/>
</dbReference>
<evidence type="ECO:0000313" key="4">
    <source>
        <dbReference type="EMBL" id="TVT27728.1"/>
    </source>
</evidence>
<dbReference type="Pfam" id="PF07859">
    <property type="entry name" value="Abhydrolase_3"/>
    <property type="match status" value="1"/>
</dbReference>
<keyword evidence="5" id="KW-1185">Reference proteome</keyword>
<comment type="caution">
    <text evidence="4">The sequence shown here is derived from an EMBL/GenBank/DDBJ whole genome shotgun (WGS) entry which is preliminary data.</text>
</comment>
<sequence length="333" mass="37314">MRKKGVGDMNRILKASAVLVSAAGAGAMLYALHVIHLHNGSIGSRVAENLIRIVNSGAEPLDQKRTNSKIEENRKEHKVATGLMNSEVETFYKDEMKVFKVRPEEEMSERSVFYLHGGGYINQPSLFHWLFVDRMVQDTGMAFIVPIYPKTPEYTFKDAYQAVSDLYLDLIEDHPEGLALMGDSAGGGLALGLSQWLRSNGHPLPKLLVLISPWLDITVDNPEVNVYDALDPMLDVSSLKDVGRAWSGDADPLDYRLSPMYGDLTGLPKIGLFAGTREICLPDARKFASLLKEAHAEHVYYEYPWMNHIFPLYPIKEGHAARQQIVKLLDEME</sequence>
<dbReference type="AlphaFoldDB" id="A0A558ATY7"/>
<dbReference type="SUPFAM" id="SSF53474">
    <property type="entry name" value="alpha/beta-Hydrolases"/>
    <property type="match status" value="1"/>
</dbReference>
<keyword evidence="1 4" id="KW-0378">Hydrolase</keyword>
<dbReference type="InterPro" id="IPR029058">
    <property type="entry name" value="AB_hydrolase_fold"/>
</dbReference>
<dbReference type="Proteomes" id="UP000315103">
    <property type="component" value="Unassembled WGS sequence"/>
</dbReference>
<organism evidence="4 5">
    <name type="scientific">Salinicoccus cyprini</name>
    <dbReference type="NCBI Taxonomy" id="2493691"/>
    <lineage>
        <taxon>Bacteria</taxon>
        <taxon>Bacillati</taxon>
        <taxon>Bacillota</taxon>
        <taxon>Bacilli</taxon>
        <taxon>Bacillales</taxon>
        <taxon>Staphylococcaceae</taxon>
        <taxon>Salinicoccus</taxon>
    </lineage>
</organism>
<dbReference type="OrthoDB" id="9815425at2"/>
<dbReference type="InterPro" id="IPR050300">
    <property type="entry name" value="GDXG_lipolytic_enzyme"/>
</dbReference>
<evidence type="ECO:0000256" key="2">
    <source>
        <dbReference type="SAM" id="Phobius"/>
    </source>
</evidence>
<feature type="transmembrane region" description="Helical" evidence="2">
    <location>
        <begin position="12"/>
        <end position="32"/>
    </location>
</feature>
<dbReference type="EMBL" id="VMSJ01000003">
    <property type="protein sequence ID" value="TVT27728.1"/>
    <property type="molecule type" value="Genomic_DNA"/>
</dbReference>
<evidence type="ECO:0000256" key="1">
    <source>
        <dbReference type="ARBA" id="ARBA00022801"/>
    </source>
</evidence>
<evidence type="ECO:0000313" key="5">
    <source>
        <dbReference type="Proteomes" id="UP000315103"/>
    </source>
</evidence>
<reference evidence="4 5" key="1">
    <citation type="submission" date="2019-07" db="EMBL/GenBank/DDBJ databases">
        <title>Salinicoccus cyprini sp. nov., isolated from gastro-intestinal tract of mirror carp, Cyprinus carpio var. specularis, collected from Gobind Sagar Reservoir, Himachal Pradesh, India.</title>
        <authorList>
            <person name="Talwar C."/>
            <person name="Singh A.K."/>
            <person name="Lal R."/>
            <person name="Negi R.K."/>
        </authorList>
    </citation>
    <scope>NUCLEOTIDE SEQUENCE [LARGE SCALE GENOMIC DNA]</scope>
    <source>
        <strain evidence="4 5">CT19</strain>
    </source>
</reference>
<keyword evidence="2" id="KW-1133">Transmembrane helix</keyword>
<name>A0A558ATY7_9STAP</name>
<keyword evidence="2" id="KW-0812">Transmembrane</keyword>